<name>A0A8S2XLK9_9BILA</name>
<evidence type="ECO:0000313" key="2">
    <source>
        <dbReference type="Proteomes" id="UP000681720"/>
    </source>
</evidence>
<comment type="caution">
    <text evidence="1">The sequence shown here is derived from an EMBL/GenBank/DDBJ whole genome shotgun (WGS) entry which is preliminary data.</text>
</comment>
<sequence length="56" mass="6365">AYRKGDIIKALKTYQEVFDLFEGTHVPQLHPALGDIHDRMGILNERLGNMSDAIKQ</sequence>
<dbReference type="Proteomes" id="UP000681720">
    <property type="component" value="Unassembled WGS sequence"/>
</dbReference>
<dbReference type="AlphaFoldDB" id="A0A8S2XLK9"/>
<evidence type="ECO:0000313" key="1">
    <source>
        <dbReference type="EMBL" id="CAF4501629.1"/>
    </source>
</evidence>
<accession>A0A8S2XLK9</accession>
<gene>
    <name evidence="1" type="ORF">GIL414_LOCUS34743</name>
</gene>
<reference evidence="1" key="1">
    <citation type="submission" date="2021-02" db="EMBL/GenBank/DDBJ databases">
        <authorList>
            <person name="Nowell W R."/>
        </authorList>
    </citation>
    <scope>NUCLEOTIDE SEQUENCE</scope>
</reference>
<feature type="non-terminal residue" evidence="1">
    <location>
        <position position="1"/>
    </location>
</feature>
<organism evidence="1 2">
    <name type="scientific">Rotaria magnacalcarata</name>
    <dbReference type="NCBI Taxonomy" id="392030"/>
    <lineage>
        <taxon>Eukaryota</taxon>
        <taxon>Metazoa</taxon>
        <taxon>Spiralia</taxon>
        <taxon>Gnathifera</taxon>
        <taxon>Rotifera</taxon>
        <taxon>Eurotatoria</taxon>
        <taxon>Bdelloidea</taxon>
        <taxon>Philodinida</taxon>
        <taxon>Philodinidae</taxon>
        <taxon>Rotaria</taxon>
    </lineage>
</organism>
<dbReference type="EMBL" id="CAJOBJ010081165">
    <property type="protein sequence ID" value="CAF4501629.1"/>
    <property type="molecule type" value="Genomic_DNA"/>
</dbReference>
<protein>
    <submittedName>
        <fullName evidence="1">Uncharacterized protein</fullName>
    </submittedName>
</protein>
<proteinExistence type="predicted"/>